<dbReference type="PANTHER" id="PTHR24247">
    <property type="entry name" value="5-HYDROXYTRYPTAMINE RECEPTOR"/>
    <property type="match status" value="1"/>
</dbReference>
<feature type="compositionally biased region" description="Basic residues" evidence="11">
    <location>
        <begin position="565"/>
        <end position="581"/>
    </location>
</feature>
<feature type="region of interest" description="Disordered" evidence="11">
    <location>
        <begin position="418"/>
        <end position="491"/>
    </location>
</feature>
<feature type="transmembrane region" description="Helical" evidence="12">
    <location>
        <begin position="134"/>
        <end position="155"/>
    </location>
</feature>
<sequence length="1093" mass="121626">MESVTVMAPPFSPASAMTLVYTTSLFQRQAISALVRNGSLVNESGASTEATGHRETKPFQWGMLGLTLIIVCTAVGNLLVCLAVCWEKRLQNMTNYFLMSLAIADFLVSLLVMPLGMVVEIFGYFPMNPEICVLWVASDVLMCSASIWHMCTMSMDRYFTLNYPMRYGRNKTRRMVAGKILFVWIVSMAISTPVCIHGFIDTSIVYNEGMCVPVLQNFLIYGSIFAFYIPLLIMLVTYVLTIRILWKNQKRMRNIDRSDLKPRLAQLTAQCTGFAIPKLLTNLRRASRSPSVSQTPSPTPKCDTRLLRPQRNAGACGGHINATLSDSDLKSSARSTSRVKGSMNYLSPPTPRPCLPKTTPMSATTDTEDSETEPNYFSLLHSFHSCRSLYTPVSMSSAEKSLFRHLQKKQLYLNQQQSLKLQQHRSPKTEDSSPSSPDTSSGNGKPFTVPPGSGKPFTVPPESGKPFTVPPESGKPFTASPESGKPFTPSSAAVCCSSPLVSASQLNTSSPTSPLFEEAQNIHQPLPLAIANPKHSTAIPPITRATDSTTKVSDTRHSEATFYKKTPKKKRYSKRCKKRHGSLTSEQGKPNNLLEVPALSLNRRVRSNRQTNDLPNVLSSAKSDTQVSQAGRGVASEIGLDNNASYSLCHSKMSKDYKSVEWDRRYFQIQEEMDLCLKGEFSRKDKSESSQDLSVNSFENIKVSHEHRPLTQPKSSLPVYMADPLNALNSCPSQSSHSAPNSPLNRRMSFSFSSDSESSDQEVENTSDKNNADEDNDTSNSSTNDDIITIRLQPPSPKGQANLNCNVENHLEQSKCTNKDLCTVTLSSNTSECYIEMNHSNHGNGQVSANYNSFKTTSQAVSHSFVPCSSTQSLSPASSPLPELVISSEGEMTLEETDDTLDGSPKTNRIKLRRPTQPLHHNKNRFKKKHQTAKSDQFGDKYIKPRKRSSFKNTFRIHRGKGNSKHVLSKKIASNEKKASKVLGIIFLVFVTLWTPFFTVNMLSAICTSCIENITQEMMSLFLWMGYIASLANPIIYTMFNTAFRRTFIRILTCKIQRTCSAKNSDNPYMSYTTMLASERRNTMTVVLRDESR</sequence>
<dbReference type="PANTHER" id="PTHR24247:SF222">
    <property type="entry name" value="5-HYDROXYTRYPTAMINE (SEROTONIN) RECEPTOR 2B, ISOFORM E"/>
    <property type="match status" value="1"/>
</dbReference>
<keyword evidence="9 10" id="KW-0807">Transducer</keyword>
<dbReference type="GO" id="GO:0045202">
    <property type="term" value="C:synapse"/>
    <property type="evidence" value="ECO:0007669"/>
    <property type="project" value="GOC"/>
</dbReference>
<evidence type="ECO:0000256" key="11">
    <source>
        <dbReference type="SAM" id="MobiDB-lite"/>
    </source>
</evidence>
<dbReference type="SUPFAM" id="SSF81321">
    <property type="entry name" value="Family A G protein-coupled receptor-like"/>
    <property type="match status" value="2"/>
</dbReference>
<feature type="region of interest" description="Disordered" evidence="11">
    <location>
        <begin position="327"/>
        <end position="372"/>
    </location>
</feature>
<organism evidence="14 15">
    <name type="scientific">Biomphalaria glabrata</name>
    <name type="common">Bloodfluke planorb</name>
    <name type="synonym">Freshwater snail</name>
    <dbReference type="NCBI Taxonomy" id="6526"/>
    <lineage>
        <taxon>Eukaryota</taxon>
        <taxon>Metazoa</taxon>
        <taxon>Spiralia</taxon>
        <taxon>Lophotrochozoa</taxon>
        <taxon>Mollusca</taxon>
        <taxon>Gastropoda</taxon>
        <taxon>Heterobranchia</taxon>
        <taxon>Euthyneura</taxon>
        <taxon>Panpulmonata</taxon>
        <taxon>Hygrophila</taxon>
        <taxon>Lymnaeoidea</taxon>
        <taxon>Planorbidae</taxon>
        <taxon>Biomphalaria</taxon>
    </lineage>
</organism>
<keyword evidence="8 10" id="KW-0675">Receptor</keyword>
<proteinExistence type="inferred from homology"/>
<evidence type="ECO:0000256" key="2">
    <source>
        <dbReference type="ARBA" id="ARBA00022475"/>
    </source>
</evidence>
<evidence type="ECO:0000256" key="5">
    <source>
        <dbReference type="ARBA" id="ARBA00023040"/>
    </source>
</evidence>
<feature type="transmembrane region" description="Helical" evidence="12">
    <location>
        <begin position="982"/>
        <end position="1006"/>
    </location>
</feature>
<dbReference type="GO" id="GO:0007210">
    <property type="term" value="P:serotonin receptor signaling pathway"/>
    <property type="evidence" value="ECO:0007669"/>
    <property type="project" value="TreeGrafter"/>
</dbReference>
<feature type="transmembrane region" description="Helical" evidence="12">
    <location>
        <begin position="220"/>
        <end position="246"/>
    </location>
</feature>
<feature type="compositionally biased region" description="Polar residues" evidence="11">
    <location>
        <begin position="608"/>
        <end position="629"/>
    </location>
</feature>
<comment type="similarity">
    <text evidence="10">Belongs to the G-protein coupled receptor 1 family.</text>
</comment>
<dbReference type="PROSITE" id="PS50262">
    <property type="entry name" value="G_PROTEIN_RECEP_F1_2"/>
    <property type="match status" value="2"/>
</dbReference>
<dbReference type="GeneID" id="106060238"/>
<keyword evidence="5 10" id="KW-0297">G-protein coupled receptor</keyword>
<keyword evidence="4 12" id="KW-1133">Transmembrane helix</keyword>
<feature type="compositionally biased region" description="Low complexity" evidence="11">
    <location>
        <begin position="778"/>
        <end position="790"/>
    </location>
</feature>
<dbReference type="GO" id="GO:0030425">
    <property type="term" value="C:dendrite"/>
    <property type="evidence" value="ECO:0007669"/>
    <property type="project" value="TreeGrafter"/>
</dbReference>
<dbReference type="PRINTS" id="PR00237">
    <property type="entry name" value="GPCRRHODOPSN"/>
</dbReference>
<feature type="region of interest" description="Disordered" evidence="11">
    <location>
        <begin position="730"/>
        <end position="803"/>
    </location>
</feature>
<feature type="region of interest" description="Disordered" evidence="11">
    <location>
        <begin position="285"/>
        <end position="306"/>
    </location>
</feature>
<reference evidence="15" key="1">
    <citation type="submission" date="2025-08" db="UniProtKB">
        <authorList>
            <consortium name="RefSeq"/>
        </authorList>
    </citation>
    <scope>IDENTIFICATION</scope>
</reference>
<keyword evidence="2" id="KW-1003">Cell membrane</keyword>
<dbReference type="Gene3D" id="1.20.1070.10">
    <property type="entry name" value="Rhodopsin 7-helix transmembrane proteins"/>
    <property type="match status" value="2"/>
</dbReference>
<dbReference type="AlphaFoldDB" id="A0A9U8E5C2"/>
<dbReference type="OrthoDB" id="6358729at2759"/>
<feature type="transmembrane region" description="Helical" evidence="12">
    <location>
        <begin position="96"/>
        <end position="122"/>
    </location>
</feature>
<evidence type="ECO:0000256" key="10">
    <source>
        <dbReference type="RuleBase" id="RU000688"/>
    </source>
</evidence>
<evidence type="ECO:0000256" key="6">
    <source>
        <dbReference type="ARBA" id="ARBA00023136"/>
    </source>
</evidence>
<evidence type="ECO:0000259" key="13">
    <source>
        <dbReference type="PROSITE" id="PS50262"/>
    </source>
</evidence>
<evidence type="ECO:0000256" key="9">
    <source>
        <dbReference type="ARBA" id="ARBA00023224"/>
    </source>
</evidence>
<keyword evidence="14" id="KW-1185">Reference proteome</keyword>
<evidence type="ECO:0000256" key="8">
    <source>
        <dbReference type="ARBA" id="ARBA00023170"/>
    </source>
</evidence>
<dbReference type="Pfam" id="PF00001">
    <property type="entry name" value="7tm_1"/>
    <property type="match status" value="2"/>
</dbReference>
<dbReference type="InterPro" id="IPR000276">
    <property type="entry name" value="GPCR_Rhodpsn"/>
</dbReference>
<dbReference type="GO" id="GO:0007187">
    <property type="term" value="P:G protein-coupled receptor signaling pathway, coupled to cyclic nucleotide second messenger"/>
    <property type="evidence" value="ECO:0007669"/>
    <property type="project" value="TreeGrafter"/>
</dbReference>
<dbReference type="KEGG" id="bgt:106060238"/>
<dbReference type="Proteomes" id="UP001165740">
    <property type="component" value="Chromosome 15"/>
</dbReference>
<keyword evidence="3 10" id="KW-0812">Transmembrane</keyword>
<keyword evidence="6 12" id="KW-0472">Membrane</keyword>
<dbReference type="GO" id="GO:0005886">
    <property type="term" value="C:plasma membrane"/>
    <property type="evidence" value="ECO:0007669"/>
    <property type="project" value="UniProtKB-SubCell"/>
</dbReference>
<dbReference type="FunFam" id="1.20.1070.10:FF:000523">
    <property type="entry name" value="5-hydroxytryptamine receptor 2B"/>
    <property type="match status" value="1"/>
</dbReference>
<dbReference type="PROSITE" id="PS00237">
    <property type="entry name" value="G_PROTEIN_RECEP_F1_1"/>
    <property type="match status" value="1"/>
</dbReference>
<feature type="region of interest" description="Disordered" evidence="11">
    <location>
        <begin position="608"/>
        <end position="630"/>
    </location>
</feature>
<dbReference type="InterPro" id="IPR017452">
    <property type="entry name" value="GPCR_Rhodpsn_7TM"/>
</dbReference>
<dbReference type="GO" id="GO:0007268">
    <property type="term" value="P:chemical synaptic transmission"/>
    <property type="evidence" value="ECO:0007669"/>
    <property type="project" value="TreeGrafter"/>
</dbReference>
<feature type="domain" description="G-protein coupled receptors family 1 profile" evidence="13">
    <location>
        <begin position="974"/>
        <end position="1037"/>
    </location>
</feature>
<name>A0A9U8E5C2_BIOGL</name>
<evidence type="ECO:0000256" key="7">
    <source>
        <dbReference type="ARBA" id="ARBA00023157"/>
    </source>
</evidence>
<feature type="transmembrane region" description="Helical" evidence="12">
    <location>
        <begin position="61"/>
        <end position="84"/>
    </location>
</feature>
<feature type="transmembrane region" description="Helical" evidence="12">
    <location>
        <begin position="176"/>
        <end position="200"/>
    </location>
</feature>
<feature type="region of interest" description="Disordered" evidence="11">
    <location>
        <begin position="565"/>
        <end position="590"/>
    </location>
</feature>
<feature type="compositionally biased region" description="Polar residues" evidence="11">
    <location>
        <begin position="327"/>
        <end position="347"/>
    </location>
</feature>
<feature type="transmembrane region" description="Helical" evidence="12">
    <location>
        <begin position="1018"/>
        <end position="1040"/>
    </location>
</feature>
<dbReference type="OMA" id="CIHGFID"/>
<dbReference type="GO" id="GO:0004993">
    <property type="term" value="F:G protein-coupled serotonin receptor activity"/>
    <property type="evidence" value="ECO:0007669"/>
    <property type="project" value="TreeGrafter"/>
</dbReference>
<evidence type="ECO:0000256" key="12">
    <source>
        <dbReference type="SAM" id="Phobius"/>
    </source>
</evidence>
<evidence type="ECO:0000256" key="1">
    <source>
        <dbReference type="ARBA" id="ARBA00004651"/>
    </source>
</evidence>
<keyword evidence="7" id="KW-1015">Disulfide bond</keyword>
<feature type="compositionally biased region" description="Polar residues" evidence="11">
    <location>
        <begin position="730"/>
        <end position="744"/>
    </location>
</feature>
<evidence type="ECO:0000313" key="14">
    <source>
        <dbReference type="Proteomes" id="UP001165740"/>
    </source>
</evidence>
<feature type="compositionally biased region" description="Low complexity" evidence="11">
    <location>
        <begin position="432"/>
        <end position="441"/>
    </location>
</feature>
<protein>
    <submittedName>
        <fullName evidence="15">Uncharacterized protein LOC106060238</fullName>
    </submittedName>
</protein>
<dbReference type="GO" id="GO:0030594">
    <property type="term" value="F:neurotransmitter receptor activity"/>
    <property type="evidence" value="ECO:0007669"/>
    <property type="project" value="TreeGrafter"/>
</dbReference>
<feature type="domain" description="G-protein coupled receptors family 1 profile" evidence="13">
    <location>
        <begin position="76"/>
        <end position="267"/>
    </location>
</feature>
<comment type="subcellular location">
    <subcellularLocation>
        <location evidence="1">Cell membrane</location>
        <topology evidence="1">Multi-pass membrane protein</topology>
    </subcellularLocation>
</comment>
<accession>A0A9U8E5C2</accession>
<evidence type="ECO:0000256" key="4">
    <source>
        <dbReference type="ARBA" id="ARBA00022989"/>
    </source>
</evidence>
<dbReference type="RefSeq" id="XP_013073493.2">
    <property type="nucleotide sequence ID" value="XM_013218039.2"/>
</dbReference>
<gene>
    <name evidence="15" type="primary">LOC106060238</name>
</gene>
<evidence type="ECO:0000256" key="3">
    <source>
        <dbReference type="ARBA" id="ARBA00022692"/>
    </source>
</evidence>
<evidence type="ECO:0000313" key="15">
    <source>
        <dbReference type="RefSeq" id="XP_013073493.2"/>
    </source>
</evidence>